<dbReference type="AlphaFoldDB" id="A0A919LXR1"/>
<organism evidence="1 2">
    <name type="scientific">Klebsiella pneumoniae</name>
    <dbReference type="NCBI Taxonomy" id="573"/>
    <lineage>
        <taxon>Bacteria</taxon>
        <taxon>Pseudomonadati</taxon>
        <taxon>Pseudomonadota</taxon>
        <taxon>Gammaproteobacteria</taxon>
        <taxon>Enterobacterales</taxon>
        <taxon>Enterobacteriaceae</taxon>
        <taxon>Klebsiella/Raoultella group</taxon>
        <taxon>Klebsiella</taxon>
        <taxon>Klebsiella pneumoniae complex</taxon>
    </lineage>
</organism>
<evidence type="ECO:0000313" key="2">
    <source>
        <dbReference type="Proteomes" id="UP000655094"/>
    </source>
</evidence>
<gene>
    <name evidence="1" type="ORF">KPZU09_14230</name>
</gene>
<reference evidence="1" key="1">
    <citation type="submission" date="2020-10" db="EMBL/GenBank/DDBJ databases">
        <title>Genome Sequence of ESBL Producing Zambian Clinical Strains.</title>
        <authorList>
            <person name="Shawa M."/>
            <person name="Furuta Y."/>
            <person name="Simbotwe M."/>
            <person name="Mulenga E."/>
            <person name="Mubanga M."/>
            <person name="Mulenga G."/>
            <person name="Kaile C."/>
            <person name="Zorigt T."/>
            <person name="Hang'ombe B."/>
            <person name="Higashi H."/>
        </authorList>
    </citation>
    <scope>NUCLEOTIDE SEQUENCE</scope>
    <source>
        <strain evidence="1">Zam_UTH_09</strain>
    </source>
</reference>
<accession>A0A919LXR1</accession>
<dbReference type="EMBL" id="BNFF01000001">
    <property type="protein sequence ID" value="GHK51687.1"/>
    <property type="molecule type" value="Genomic_DNA"/>
</dbReference>
<protein>
    <submittedName>
        <fullName evidence="1">Uncharacterized protein</fullName>
    </submittedName>
</protein>
<proteinExistence type="predicted"/>
<name>A0A919LXR1_KLEPN</name>
<sequence>MVLSPGTGQRSPVEVRVMVKVPSAADAAVGAGGWNASLCNCASSHPAARAVSRTRAINPGGPQK</sequence>
<dbReference type="Proteomes" id="UP000655094">
    <property type="component" value="Unassembled WGS sequence"/>
</dbReference>
<comment type="caution">
    <text evidence="1">The sequence shown here is derived from an EMBL/GenBank/DDBJ whole genome shotgun (WGS) entry which is preliminary data.</text>
</comment>
<evidence type="ECO:0000313" key="1">
    <source>
        <dbReference type="EMBL" id="GHK51687.1"/>
    </source>
</evidence>